<feature type="domain" description="Non-reducing end beta-L-arabinofuranosidase-like GH127 C-terminal" evidence="3">
    <location>
        <begin position="556"/>
        <end position="645"/>
    </location>
</feature>
<dbReference type="Proteomes" id="UP000680038">
    <property type="component" value="Unassembled WGS sequence"/>
</dbReference>
<feature type="domain" description="Non-reducing end beta-L-arabinofuranosidase-like GH127 catalytic" evidence="1">
    <location>
        <begin position="31"/>
        <end position="432"/>
    </location>
</feature>
<evidence type="ECO:0000313" key="5">
    <source>
        <dbReference type="Proteomes" id="UP000680038"/>
    </source>
</evidence>
<dbReference type="Pfam" id="PF20736">
    <property type="entry name" value="Glyco_hydro127M"/>
    <property type="match status" value="1"/>
</dbReference>
<keyword evidence="4" id="KW-0326">Glycosidase</keyword>
<dbReference type="InterPro" id="IPR049174">
    <property type="entry name" value="Beta-AFase-like"/>
</dbReference>
<proteinExistence type="predicted"/>
<dbReference type="GO" id="GO:0005975">
    <property type="term" value="P:carbohydrate metabolic process"/>
    <property type="evidence" value="ECO:0007669"/>
    <property type="project" value="InterPro"/>
</dbReference>
<organism evidence="4 5">
    <name type="scientific">Dyadobacter helix</name>
    <dbReference type="NCBI Taxonomy" id="2822344"/>
    <lineage>
        <taxon>Bacteria</taxon>
        <taxon>Pseudomonadati</taxon>
        <taxon>Bacteroidota</taxon>
        <taxon>Cytophagia</taxon>
        <taxon>Cytophagales</taxon>
        <taxon>Spirosomataceae</taxon>
        <taxon>Dyadobacter</taxon>
    </lineage>
</organism>
<dbReference type="AlphaFoldDB" id="A0A916JFM5"/>
<protein>
    <submittedName>
        <fullName evidence="4">Non-reducing end beta-L-arabinofuranosidase</fullName>
        <ecNumber evidence="4">3.2.1.185</ecNumber>
    </submittedName>
</protein>
<sequence>MKKSFAILSLWIYLHPVLGQQSSITAVPLKDVRTLPGFWHQRVETARNVTIPHVLKKCQETGRFDNFAVAGGLKTGTFQGARFDDSDVFKVVEGASYSLQNHYDAKLDQYLDSLITLFAAAQEPDGYLYTIRTIHKDTTGSFDWIAGPYRYSFENGSHELYNVGHLYEAAVAHYQATGKKNLLNIAIKNADHLVRTFGPAPGQLVVVPGHEETELALIKLYGVTSKREYLDLAKFFVDMRGRSDKRPLFLDAHQLGPDYFQDQIPFVRQRKAVGHAVRAQYLYAAVADLIRVEDNPGYGIALDSIWQDATFRKQYITGGVGAREDGEAFDQPYILPNDNAYAETCAAIANVFWNHRMFLITGQAKYMDVFERVLYNGLLGGMGIKGDKFFYVNPMSSNGVNDFGKGSAAVRHDWFGTACCPTNISRFIPALPEYIYARNKNQLLINLFAASEVRFKAGDVDVKLSQETNYPWDGAVRINVSPEKTTRFPVGIRIPGWASGTAIPGDLYEYQNKQPAHIRLSVNKKAEKAVVQNGYITLDRNWKKGDIIEISLDMPVRTVVSNSRVNANAGMVAIERGPVLYCAEGHDNQGKAMNISVSKSQIFSPVFQQDMLSGISVLKSSEGNLTLIPYYAWANRGATEMTVWFKEE</sequence>
<feature type="domain" description="Non-reducing end beta-L-arabinofuranosidase-like GH127 middle" evidence="2">
    <location>
        <begin position="443"/>
        <end position="554"/>
    </location>
</feature>
<dbReference type="EC" id="3.2.1.185" evidence="4"/>
<dbReference type="PANTHER" id="PTHR43465:SF2">
    <property type="entry name" value="DUF1680 DOMAIN PROTEIN (AFU_ORTHOLOGUE AFUA_1G08910)"/>
    <property type="match status" value="1"/>
</dbReference>
<dbReference type="InterPro" id="IPR049046">
    <property type="entry name" value="Beta-AFase-like_GH127_middle"/>
</dbReference>
<comment type="caution">
    <text evidence="4">The sequence shown here is derived from an EMBL/GenBank/DDBJ whole genome shotgun (WGS) entry which is preliminary data.</text>
</comment>
<dbReference type="EMBL" id="CAJRAF010000002">
    <property type="protein sequence ID" value="CAG5003557.1"/>
    <property type="molecule type" value="Genomic_DNA"/>
</dbReference>
<dbReference type="InterPro" id="IPR008928">
    <property type="entry name" value="6-hairpin_glycosidase_sf"/>
</dbReference>
<evidence type="ECO:0000313" key="4">
    <source>
        <dbReference type="EMBL" id="CAG5003557.1"/>
    </source>
</evidence>
<keyword evidence="5" id="KW-1185">Reference proteome</keyword>
<gene>
    <name evidence="4" type="primary">hypBA1</name>
    <name evidence="4" type="ORF">DYBT9275_03178</name>
</gene>
<name>A0A916JFM5_9BACT</name>
<evidence type="ECO:0000259" key="3">
    <source>
        <dbReference type="Pfam" id="PF20737"/>
    </source>
</evidence>
<dbReference type="InterPro" id="IPR012878">
    <property type="entry name" value="Beta-AFase-like_GH127_cat"/>
</dbReference>
<dbReference type="SUPFAM" id="SSF48208">
    <property type="entry name" value="Six-hairpin glycosidases"/>
    <property type="match status" value="1"/>
</dbReference>
<dbReference type="Pfam" id="PF07944">
    <property type="entry name" value="Beta-AFase-like_GH127_cat"/>
    <property type="match status" value="1"/>
</dbReference>
<dbReference type="GO" id="GO:0102478">
    <property type="term" value="F:beta-L-arabinofuranosidase activity"/>
    <property type="evidence" value="ECO:0007669"/>
    <property type="project" value="UniProtKB-EC"/>
</dbReference>
<dbReference type="InterPro" id="IPR049049">
    <property type="entry name" value="Beta-AFase-like_GH127_C"/>
</dbReference>
<keyword evidence="4" id="KW-0378">Hydrolase</keyword>
<evidence type="ECO:0000259" key="1">
    <source>
        <dbReference type="Pfam" id="PF07944"/>
    </source>
</evidence>
<dbReference type="Pfam" id="PF20737">
    <property type="entry name" value="Glyco_hydro127C"/>
    <property type="match status" value="1"/>
</dbReference>
<accession>A0A916JFM5</accession>
<reference evidence="4" key="1">
    <citation type="submission" date="2021-04" db="EMBL/GenBank/DDBJ databases">
        <authorList>
            <person name="Rodrigo-Torres L."/>
            <person name="Arahal R. D."/>
            <person name="Lucena T."/>
        </authorList>
    </citation>
    <scope>NUCLEOTIDE SEQUENCE</scope>
    <source>
        <strain evidence="4">CECT 9275</strain>
    </source>
</reference>
<evidence type="ECO:0000259" key="2">
    <source>
        <dbReference type="Pfam" id="PF20736"/>
    </source>
</evidence>
<dbReference type="RefSeq" id="WP_215239713.1">
    <property type="nucleotide sequence ID" value="NZ_CAJRAF010000002.1"/>
</dbReference>
<dbReference type="PANTHER" id="PTHR43465">
    <property type="entry name" value="DUF1680 DOMAIN PROTEIN (AFU_ORTHOLOGUE AFUA_1G08910)"/>
    <property type="match status" value="1"/>
</dbReference>